<gene>
    <name evidence="3" type="ORF">MMF93_12395</name>
</gene>
<dbReference type="EMBL" id="CP093846">
    <property type="protein sequence ID" value="UNS97216.1"/>
    <property type="molecule type" value="Genomic_DNA"/>
</dbReference>
<keyword evidence="4" id="KW-1185">Reference proteome</keyword>
<dbReference type="SUPFAM" id="SSF47413">
    <property type="entry name" value="lambda repressor-like DNA-binding domains"/>
    <property type="match status" value="1"/>
</dbReference>
<evidence type="ECO:0000259" key="2">
    <source>
        <dbReference type="PROSITE" id="PS50943"/>
    </source>
</evidence>
<protein>
    <submittedName>
        <fullName evidence="3">Helix-turn-helix domain-containing protein</fullName>
    </submittedName>
</protein>
<sequence length="714" mass="77201">METTGTEFGPWLARQLKLTGKSQTELAEEVGVTRAAVSAWVTKRSTPRPEVVALIAQALGTDVATVHTRDTDTTAGLPVGWYHRPEHADRGREMGNAATFAFDADVGVLARETGQNSLDARLIDNGRPVRLRFTLHEITGEKLADFLAAVQWDELYPHYAAVAGDARQKVSRAVKAGLKDLHERDRLVLLRVDDYNAVGLTGDEYDDSVYAAVVRRTLDSHNEANGTSGGSYGLGKATLWGTSRLGLVLINSTLSEPYEGRTGHRVVGRLELPWRRVGDEALAGPAWFGRADPDTPGARIARSWWAEEDTVRRLHLVRENAEPGTSFLVVGAHDVAGLAAGKPLGEDEEPDDNGDELRRMHRRLVEALGRNFWAAMTAAEDTRPQLEASVRTLRDGRELIAEERVDPAVAEPSRTRALKAFLDRGTVARLTEAGQVAQATVPLKLPGGRDGRSTTGVHEAVLLVTDAVDGEDPTNVMAAMRGNRMTVRAKNVPGVRMGANPFQAVLLTGTAAGEKAPYALEAERFLRAAEPPEHNKWMQTEDLTNEYASSAHRRVTTMIHAAHAQVKELLAQPKRKSSAQREGGNLAKRIAPKTNPKPRPRGGATARPVLADLQPVVLPDGAWQITGEITVPRGGDGWGARPTAVLAARSGPGFRIAWAEMEGVRDCEVVDGILRFTSGAHSAVFRAVTDPATQPVRGGRSGLVVELDLVEGDV</sequence>
<evidence type="ECO:0000313" key="4">
    <source>
        <dbReference type="Proteomes" id="UP001202244"/>
    </source>
</evidence>
<dbReference type="SMART" id="SM00530">
    <property type="entry name" value="HTH_XRE"/>
    <property type="match status" value="1"/>
</dbReference>
<feature type="domain" description="HTH cro/C1-type" evidence="2">
    <location>
        <begin position="12"/>
        <end position="66"/>
    </location>
</feature>
<dbReference type="Proteomes" id="UP001202244">
    <property type="component" value="Chromosome"/>
</dbReference>
<proteinExistence type="predicted"/>
<dbReference type="CDD" id="cd00093">
    <property type="entry name" value="HTH_XRE"/>
    <property type="match status" value="1"/>
</dbReference>
<evidence type="ECO:0000313" key="3">
    <source>
        <dbReference type="EMBL" id="UNS97216.1"/>
    </source>
</evidence>
<dbReference type="Pfam" id="PF01381">
    <property type="entry name" value="HTH_3"/>
    <property type="match status" value="1"/>
</dbReference>
<name>A0ABY3XRZ6_9ACTN</name>
<dbReference type="Gene3D" id="1.10.260.40">
    <property type="entry name" value="lambda repressor-like DNA-binding domains"/>
    <property type="match status" value="1"/>
</dbReference>
<dbReference type="RefSeq" id="WP_242751369.1">
    <property type="nucleotide sequence ID" value="NZ_CP093846.1"/>
</dbReference>
<reference evidence="3 4" key="1">
    <citation type="journal article" date="2023" name="Microbiol. Spectr.">
        <title>Synergy between Genome Mining, Metabolomics, and Bioinformatics Uncovers Antibacterial Chlorinated Carbazole Alkaloids and Their Biosynthetic Gene Cluster from Streptomyces tubbatahanensis sp. nov., a Novel Actinomycete Isolated from Sulu Sea, Philippines.</title>
        <authorList>
            <person name="Tenebro C.P."/>
            <person name="Trono D.J.V.L."/>
            <person name="Balida L.A.P."/>
            <person name="Bayog L.K.A."/>
            <person name="Bruna J.R."/>
            <person name="Sabido E.M."/>
            <person name="Caspe D.P.C."/>
            <person name="de Los Santos E.L.C."/>
            <person name="Saludes J.P."/>
            <person name="Dalisay D.S."/>
        </authorList>
    </citation>
    <scope>NUCLEOTIDE SEQUENCE [LARGE SCALE GENOMIC DNA]</scope>
    <source>
        <strain evidence="3 4">DSD3025</strain>
    </source>
</reference>
<feature type="region of interest" description="Disordered" evidence="1">
    <location>
        <begin position="571"/>
        <end position="606"/>
    </location>
</feature>
<dbReference type="InterPro" id="IPR010982">
    <property type="entry name" value="Lambda_DNA-bd_dom_sf"/>
</dbReference>
<dbReference type="PROSITE" id="PS50943">
    <property type="entry name" value="HTH_CROC1"/>
    <property type="match status" value="1"/>
</dbReference>
<evidence type="ECO:0000256" key="1">
    <source>
        <dbReference type="SAM" id="MobiDB-lite"/>
    </source>
</evidence>
<organism evidence="3 4">
    <name type="scientific">Streptomyces tubbatahanensis</name>
    <dbReference type="NCBI Taxonomy" id="2923272"/>
    <lineage>
        <taxon>Bacteria</taxon>
        <taxon>Bacillati</taxon>
        <taxon>Actinomycetota</taxon>
        <taxon>Actinomycetes</taxon>
        <taxon>Kitasatosporales</taxon>
        <taxon>Streptomycetaceae</taxon>
        <taxon>Streptomyces</taxon>
    </lineage>
</organism>
<dbReference type="InterPro" id="IPR001387">
    <property type="entry name" value="Cro/C1-type_HTH"/>
</dbReference>
<accession>A0ABY3XRZ6</accession>